<feature type="domain" description="Response regulatory" evidence="3">
    <location>
        <begin position="7"/>
        <end position="126"/>
    </location>
</feature>
<evidence type="ECO:0000313" key="4">
    <source>
        <dbReference type="EMBL" id="MBD1401105.1"/>
    </source>
</evidence>
<evidence type="ECO:0000256" key="1">
    <source>
        <dbReference type="ARBA" id="ARBA00022553"/>
    </source>
</evidence>
<dbReference type="Pfam" id="PF00072">
    <property type="entry name" value="Response_reg"/>
    <property type="match status" value="1"/>
</dbReference>
<dbReference type="SUPFAM" id="SSF52172">
    <property type="entry name" value="CheY-like"/>
    <property type="match status" value="1"/>
</dbReference>
<evidence type="ECO:0000259" key="3">
    <source>
        <dbReference type="PROSITE" id="PS50110"/>
    </source>
</evidence>
<gene>
    <name evidence="4" type="ORF">ICT70_10500</name>
</gene>
<dbReference type="RefSeq" id="WP_191156347.1">
    <property type="nucleotide sequence ID" value="NZ_JACWUN010000011.1"/>
</dbReference>
<dbReference type="CDD" id="cd00156">
    <property type="entry name" value="REC"/>
    <property type="match status" value="1"/>
</dbReference>
<dbReference type="PANTHER" id="PTHR44591:SF3">
    <property type="entry name" value="RESPONSE REGULATORY DOMAIN-CONTAINING PROTEIN"/>
    <property type="match status" value="1"/>
</dbReference>
<dbReference type="GO" id="GO:0035438">
    <property type="term" value="F:cyclic-di-GMP binding"/>
    <property type="evidence" value="ECO:0007669"/>
    <property type="project" value="InterPro"/>
</dbReference>
<dbReference type="Gene3D" id="3.40.50.2300">
    <property type="match status" value="1"/>
</dbReference>
<dbReference type="PROSITE" id="PS50110">
    <property type="entry name" value="RESPONSE_REGULATORY"/>
    <property type="match status" value="1"/>
</dbReference>
<keyword evidence="5" id="KW-1185">Reference proteome</keyword>
<proteinExistence type="predicted"/>
<comment type="caution">
    <text evidence="4">The sequence shown here is derived from an EMBL/GenBank/DDBJ whole genome shotgun (WGS) entry which is preliminary data.</text>
</comment>
<dbReference type="InterPro" id="IPR050595">
    <property type="entry name" value="Bact_response_regulator"/>
</dbReference>
<reference evidence="4" key="1">
    <citation type="submission" date="2020-09" db="EMBL/GenBank/DDBJ databases">
        <title>Pelobacter alkaliphilus sp. nov., a novel anaerobic arsenate-reducing bacterium from terrestrial mud volcano.</title>
        <authorList>
            <person name="Khomyakova M.A."/>
            <person name="Merkel A.Y."/>
            <person name="Slobodkin A.I."/>
        </authorList>
    </citation>
    <scope>NUCLEOTIDE SEQUENCE</scope>
    <source>
        <strain evidence="4">M08fum</strain>
    </source>
</reference>
<dbReference type="GO" id="GO:0000160">
    <property type="term" value="P:phosphorelay signal transduction system"/>
    <property type="evidence" value="ECO:0007669"/>
    <property type="project" value="InterPro"/>
</dbReference>
<dbReference type="AlphaFoldDB" id="A0A8J6QV18"/>
<evidence type="ECO:0000256" key="2">
    <source>
        <dbReference type="PROSITE-ProRule" id="PRU00169"/>
    </source>
</evidence>
<dbReference type="InterPro" id="IPR009875">
    <property type="entry name" value="PilZ_domain"/>
</dbReference>
<dbReference type="EMBL" id="JACWUN010000011">
    <property type="protein sequence ID" value="MBD1401105.1"/>
    <property type="molecule type" value="Genomic_DNA"/>
</dbReference>
<accession>A0A8J6QV18</accession>
<dbReference type="InterPro" id="IPR011006">
    <property type="entry name" value="CheY-like_superfamily"/>
</dbReference>
<dbReference type="Pfam" id="PF07238">
    <property type="entry name" value="PilZ"/>
    <property type="match status" value="1"/>
</dbReference>
<keyword evidence="1 2" id="KW-0597">Phosphoprotein</keyword>
<dbReference type="Proteomes" id="UP000632828">
    <property type="component" value="Unassembled WGS sequence"/>
</dbReference>
<sequence length="228" mass="25535">MNKNTRQVQLITGEQVLLKALMRAYRDSAIDIVAASSHLQAIAQLDTFGFDLIIFDLDTDRSNGFELLQMISARCAGTPIILLTTMDTQAPELQKQIKKARPFGCWHILEKPFSISKLNSYIGLSLVTRTFEQTADVLNQLPEQADRRACKRVPRNEKITLRLAGGDHHPFFSATLSDISISGMGLTTDVPLARDQRVTFEEKFMHASGVVVWSYGKDSRCMVGVRFT</sequence>
<feature type="modified residue" description="4-aspartylphosphate" evidence="2">
    <location>
        <position position="56"/>
    </location>
</feature>
<name>A0A8J6QV18_9BACT</name>
<dbReference type="InterPro" id="IPR001789">
    <property type="entry name" value="Sig_transdc_resp-reg_receiver"/>
</dbReference>
<dbReference type="PANTHER" id="PTHR44591">
    <property type="entry name" value="STRESS RESPONSE REGULATOR PROTEIN 1"/>
    <property type="match status" value="1"/>
</dbReference>
<dbReference type="SUPFAM" id="SSF141371">
    <property type="entry name" value="PilZ domain-like"/>
    <property type="match status" value="1"/>
</dbReference>
<protein>
    <submittedName>
        <fullName evidence="4">Response regulator</fullName>
    </submittedName>
</protein>
<evidence type="ECO:0000313" key="5">
    <source>
        <dbReference type="Proteomes" id="UP000632828"/>
    </source>
</evidence>
<organism evidence="4 5">
    <name type="scientific">Pelovirga terrestris</name>
    <dbReference type="NCBI Taxonomy" id="2771352"/>
    <lineage>
        <taxon>Bacteria</taxon>
        <taxon>Pseudomonadati</taxon>
        <taxon>Thermodesulfobacteriota</taxon>
        <taxon>Desulfuromonadia</taxon>
        <taxon>Geobacterales</taxon>
        <taxon>Geobacteraceae</taxon>
        <taxon>Pelovirga</taxon>
    </lineage>
</organism>